<keyword evidence="2" id="KW-0378">Hydrolase</keyword>
<name>A0ABV8X0L9_9LACT</name>
<sequence>MLEIRQITPAELLENRQNVDEYLKNEFTQLVNEKTWMNNYDHLIRRFQLQKFKKFTYDEFSNFQWDTKHVKELSTETFRRVNQYLDFDSVRITIVPSLPFSYFKEQPKPLWINAFTNGPGNIVIAIPPQPDDDFFQYLLAHELHHACPSNPIYHLSLDSFTLEEWFKMEGTAEFFSLSLFPDKRWWKDNLSGNLENSYWNKIKEHLKSTDDHVKSDLCFGNSEKGIPIFAGYSFALKVVSHYANKHQLEDINKLFLVKASEMMDDYWND</sequence>
<keyword evidence="3" id="KW-1185">Reference proteome</keyword>
<comment type="caution">
    <text evidence="2">The sequence shown here is derived from an EMBL/GenBank/DDBJ whole genome shotgun (WGS) entry which is preliminary data.</text>
</comment>
<dbReference type="GO" id="GO:0006508">
    <property type="term" value="P:proteolysis"/>
    <property type="evidence" value="ECO:0007669"/>
    <property type="project" value="UniProtKB-KW"/>
</dbReference>
<dbReference type="Pfam" id="PF10026">
    <property type="entry name" value="DUF2268"/>
    <property type="match status" value="1"/>
</dbReference>
<proteinExistence type="predicted"/>
<dbReference type="InterPro" id="IPR018728">
    <property type="entry name" value="DUF2268"/>
</dbReference>
<feature type="domain" description="DUF2268" evidence="1">
    <location>
        <begin position="114"/>
        <end position="263"/>
    </location>
</feature>
<dbReference type="RefSeq" id="WP_378151019.1">
    <property type="nucleotide sequence ID" value="NZ_JBHSEC010000001.1"/>
</dbReference>
<gene>
    <name evidence="2" type="ORF">ACFOZY_00320</name>
</gene>
<evidence type="ECO:0000259" key="1">
    <source>
        <dbReference type="Pfam" id="PF10026"/>
    </source>
</evidence>
<keyword evidence="2" id="KW-0645">Protease</keyword>
<reference evidence="3" key="1">
    <citation type="journal article" date="2019" name="Int. J. Syst. Evol. Microbiol.">
        <title>The Global Catalogue of Microorganisms (GCM) 10K type strain sequencing project: providing services to taxonomists for standard genome sequencing and annotation.</title>
        <authorList>
            <consortium name="The Broad Institute Genomics Platform"/>
            <consortium name="The Broad Institute Genome Sequencing Center for Infectious Disease"/>
            <person name="Wu L."/>
            <person name="Ma J."/>
        </authorList>
    </citation>
    <scope>NUCLEOTIDE SEQUENCE [LARGE SCALE GENOMIC DNA]</scope>
    <source>
        <strain evidence="3">CCUG 59778</strain>
    </source>
</reference>
<organism evidence="2 3">
    <name type="scientific">Chungangia koreensis</name>
    <dbReference type="NCBI Taxonomy" id="752657"/>
    <lineage>
        <taxon>Bacteria</taxon>
        <taxon>Bacillati</taxon>
        <taxon>Bacillota</taxon>
        <taxon>Bacilli</taxon>
        <taxon>Lactobacillales</taxon>
        <taxon>Chungangia</taxon>
    </lineage>
</organism>
<accession>A0ABV8X0L9</accession>
<dbReference type="EMBL" id="JBHSEC010000001">
    <property type="protein sequence ID" value="MFC4408868.1"/>
    <property type="molecule type" value="Genomic_DNA"/>
</dbReference>
<evidence type="ECO:0000313" key="2">
    <source>
        <dbReference type="EMBL" id="MFC4408868.1"/>
    </source>
</evidence>
<dbReference type="Proteomes" id="UP001595817">
    <property type="component" value="Unassembled WGS sequence"/>
</dbReference>
<dbReference type="GO" id="GO:0008233">
    <property type="term" value="F:peptidase activity"/>
    <property type="evidence" value="ECO:0007669"/>
    <property type="project" value="UniProtKB-KW"/>
</dbReference>
<evidence type="ECO:0000313" key="3">
    <source>
        <dbReference type="Proteomes" id="UP001595817"/>
    </source>
</evidence>
<protein>
    <submittedName>
        <fullName evidence="2">DUF2268 domain-containing putative Zn-dependent protease</fullName>
    </submittedName>
</protein>